<protein>
    <recommendedName>
        <fullName evidence="5">DUF3592 domain-containing protein</fullName>
    </recommendedName>
</protein>
<organism evidence="3 4">
    <name type="scientific">Streptoalloteichus hindustanus</name>
    <dbReference type="NCBI Taxonomy" id="2017"/>
    <lineage>
        <taxon>Bacteria</taxon>
        <taxon>Bacillati</taxon>
        <taxon>Actinomycetota</taxon>
        <taxon>Actinomycetes</taxon>
        <taxon>Pseudonocardiales</taxon>
        <taxon>Pseudonocardiaceae</taxon>
        <taxon>Streptoalloteichus</taxon>
    </lineage>
</organism>
<dbReference type="OrthoDB" id="4569735at2"/>
<feature type="region of interest" description="Disordered" evidence="1">
    <location>
        <begin position="228"/>
        <end position="250"/>
    </location>
</feature>
<evidence type="ECO:0000313" key="3">
    <source>
        <dbReference type="EMBL" id="SHG37858.1"/>
    </source>
</evidence>
<dbReference type="Proteomes" id="UP000184501">
    <property type="component" value="Unassembled WGS sequence"/>
</dbReference>
<reference evidence="3 4" key="1">
    <citation type="submission" date="2016-11" db="EMBL/GenBank/DDBJ databases">
        <authorList>
            <person name="Jaros S."/>
            <person name="Januszkiewicz K."/>
            <person name="Wedrychowicz H."/>
        </authorList>
    </citation>
    <scope>NUCLEOTIDE SEQUENCE [LARGE SCALE GENOMIC DNA]</scope>
    <source>
        <strain evidence="3 4">DSM 44523</strain>
    </source>
</reference>
<keyword evidence="4" id="KW-1185">Reference proteome</keyword>
<accession>A0A1M5JBB5</accession>
<evidence type="ECO:0008006" key="5">
    <source>
        <dbReference type="Google" id="ProtNLM"/>
    </source>
</evidence>
<evidence type="ECO:0000256" key="2">
    <source>
        <dbReference type="SAM" id="Phobius"/>
    </source>
</evidence>
<feature type="transmembrane region" description="Helical" evidence="2">
    <location>
        <begin position="290"/>
        <end position="309"/>
    </location>
</feature>
<feature type="compositionally biased region" description="Basic and acidic residues" evidence="1">
    <location>
        <begin position="233"/>
        <end position="250"/>
    </location>
</feature>
<feature type="transmembrane region" description="Helical" evidence="2">
    <location>
        <begin position="21"/>
        <end position="42"/>
    </location>
</feature>
<keyword evidence="2" id="KW-1133">Transmembrane helix</keyword>
<feature type="transmembrane region" description="Helical" evidence="2">
    <location>
        <begin position="266"/>
        <end position="284"/>
    </location>
</feature>
<sequence length="315" mass="33725">MTTTRLGADSLWRVRAVRHHAYATALVLGVCLVVALLSLLAFTDARAEVRPLTARAMGEVVRSGSDSVDVTWRSPDGEERTVSVRLAIAPPPAGTRAEVAYDPHTPEHAVVPGAEVLASMDRGASGLAFTAVVCLGVLVVGVFRLATRTRLRRRSPRRAVVRRVRVQQGLMARSWLETESEPQRWIPVCFDPALVTMPSPTEVSLLGDPLRDRLVAARVGDALLLPSGPVTAREPRGRRSDFPSRPDDDATARAAGAARFTRQLRVDAALVVPAPLIGLFWAYLDGGGVVVWAAASAVSAAVGLWWASLRGADPS</sequence>
<dbReference type="EMBL" id="FQVN01000008">
    <property type="protein sequence ID" value="SHG37858.1"/>
    <property type="molecule type" value="Genomic_DNA"/>
</dbReference>
<feature type="transmembrane region" description="Helical" evidence="2">
    <location>
        <begin position="127"/>
        <end position="147"/>
    </location>
</feature>
<keyword evidence="2" id="KW-0812">Transmembrane</keyword>
<keyword evidence="2" id="KW-0472">Membrane</keyword>
<evidence type="ECO:0000256" key="1">
    <source>
        <dbReference type="SAM" id="MobiDB-lite"/>
    </source>
</evidence>
<dbReference type="AlphaFoldDB" id="A0A1M5JBB5"/>
<dbReference type="STRING" id="2017.SAMN05444320_108211"/>
<name>A0A1M5JBB5_STRHI</name>
<gene>
    <name evidence="3" type="ORF">SAMN05444320_108211</name>
</gene>
<dbReference type="RefSeq" id="WP_083960095.1">
    <property type="nucleotide sequence ID" value="NZ_FQVN01000008.1"/>
</dbReference>
<evidence type="ECO:0000313" key="4">
    <source>
        <dbReference type="Proteomes" id="UP000184501"/>
    </source>
</evidence>
<proteinExistence type="predicted"/>